<sequence length="216" mass="25574">MFAQTVILNRTFKRSVCNKILCININQVYRSDLKIRLYHGAEKVKGSFLQNWLNYWKNVYYDYKEVAINISKESKEHPIKTTIYTIFAGIIYYGIKHNPDEITFREQVISSSLKLGQVGEQIRNPISACYVKWLEQCYNEGILRRLNLGIISIMWLNNYDNKCALYKTICPYLKPQFVTLHQRIIDIGFLDNWWILKNSMIDYDVNDDEHLENLLA</sequence>
<name>A0AAJ6YCV5_9HYME</name>
<dbReference type="Proteomes" id="UP000695007">
    <property type="component" value="Unplaced"/>
</dbReference>
<dbReference type="GeneID" id="105360557"/>
<dbReference type="PANTHER" id="PTHR21435:SF1">
    <property type="entry name" value="MITOCHONDRIAL IMPORT INNER MEMBRANE TRANSLOCASE SUBUNIT TIM29"/>
    <property type="match status" value="1"/>
</dbReference>
<gene>
    <name evidence="2" type="primary">LOC105360557</name>
</gene>
<dbReference type="InterPro" id="IPR019322">
    <property type="entry name" value="TIMM29"/>
</dbReference>
<dbReference type="RefSeq" id="XP_011495796.1">
    <property type="nucleotide sequence ID" value="XM_011497494.1"/>
</dbReference>
<accession>A0AAJ6YCV5</accession>
<keyword evidence="1" id="KW-1185">Reference proteome</keyword>
<evidence type="ECO:0000313" key="1">
    <source>
        <dbReference type="Proteomes" id="UP000695007"/>
    </source>
</evidence>
<dbReference type="GO" id="GO:0045039">
    <property type="term" value="P:protein insertion into mitochondrial inner membrane"/>
    <property type="evidence" value="ECO:0007669"/>
    <property type="project" value="TreeGrafter"/>
</dbReference>
<proteinExistence type="predicted"/>
<evidence type="ECO:0000313" key="2">
    <source>
        <dbReference type="RefSeq" id="XP_011495796.1"/>
    </source>
</evidence>
<dbReference type="PANTHER" id="PTHR21435">
    <property type="entry name" value="MITOCHONDRIAL IMPORT INNER MEMBRANE TRANSLOCASE SUBUNIT TIM29"/>
    <property type="match status" value="1"/>
</dbReference>
<dbReference type="GO" id="GO:0042721">
    <property type="term" value="C:TIM22 mitochondrial import inner membrane insertion complex"/>
    <property type="evidence" value="ECO:0007669"/>
    <property type="project" value="InterPro"/>
</dbReference>
<dbReference type="Pfam" id="PF10171">
    <property type="entry name" value="Tim29"/>
    <property type="match status" value="1"/>
</dbReference>
<protein>
    <submittedName>
        <fullName evidence="2">Uncharacterized protein C19orf52 homolog</fullName>
    </submittedName>
</protein>
<dbReference type="AlphaFoldDB" id="A0AAJ6YCV5"/>
<organism evidence="1 2">
    <name type="scientific">Ceratosolen solmsi marchali</name>
    <dbReference type="NCBI Taxonomy" id="326594"/>
    <lineage>
        <taxon>Eukaryota</taxon>
        <taxon>Metazoa</taxon>
        <taxon>Ecdysozoa</taxon>
        <taxon>Arthropoda</taxon>
        <taxon>Hexapoda</taxon>
        <taxon>Insecta</taxon>
        <taxon>Pterygota</taxon>
        <taxon>Neoptera</taxon>
        <taxon>Endopterygota</taxon>
        <taxon>Hymenoptera</taxon>
        <taxon>Apocrita</taxon>
        <taxon>Proctotrupomorpha</taxon>
        <taxon>Chalcidoidea</taxon>
        <taxon>Agaonidae</taxon>
        <taxon>Agaoninae</taxon>
        <taxon>Ceratosolen</taxon>
    </lineage>
</organism>
<dbReference type="KEGG" id="csol:105360557"/>
<reference evidence="2" key="1">
    <citation type="submission" date="2025-08" db="UniProtKB">
        <authorList>
            <consortium name="RefSeq"/>
        </authorList>
    </citation>
    <scope>IDENTIFICATION</scope>
</reference>